<organism evidence="3 4">
    <name type="scientific">Aestuariirhabdus litorea</name>
    <dbReference type="NCBI Taxonomy" id="2528527"/>
    <lineage>
        <taxon>Bacteria</taxon>
        <taxon>Pseudomonadati</taxon>
        <taxon>Pseudomonadota</taxon>
        <taxon>Gammaproteobacteria</taxon>
        <taxon>Oceanospirillales</taxon>
        <taxon>Aestuariirhabdaceae</taxon>
        <taxon>Aestuariirhabdus</taxon>
    </lineage>
</organism>
<dbReference type="Gene3D" id="3.40.50.1860">
    <property type="match status" value="2"/>
</dbReference>
<comment type="caution">
    <text evidence="3">The sequence shown here is derived from an EMBL/GenBank/DDBJ whole genome shotgun (WGS) entry which is preliminary data.</text>
</comment>
<dbReference type="SUPFAM" id="SSF53681">
    <property type="entry name" value="Aspartate/glutamate racemase"/>
    <property type="match status" value="2"/>
</dbReference>
<gene>
    <name evidence="3" type="ORF">D0544_15295</name>
</gene>
<evidence type="ECO:0000313" key="3">
    <source>
        <dbReference type="EMBL" id="RRJ83197.1"/>
    </source>
</evidence>
<dbReference type="InterPro" id="IPR015942">
    <property type="entry name" value="Asp/Glu/hydantoin_racemase"/>
</dbReference>
<dbReference type="InterPro" id="IPR001920">
    <property type="entry name" value="Asp/Glu_race"/>
</dbReference>
<reference evidence="3 4" key="1">
    <citation type="submission" date="2018-08" db="EMBL/GenBank/DDBJ databases">
        <authorList>
            <person name="Khan S.A."/>
        </authorList>
    </citation>
    <scope>NUCLEOTIDE SEQUENCE [LARGE SCALE GENOMIC DNA]</scope>
    <source>
        <strain evidence="3 4">GTF-13</strain>
    </source>
</reference>
<dbReference type="NCBIfam" id="TIGR00035">
    <property type="entry name" value="asp_race"/>
    <property type="match status" value="1"/>
</dbReference>
<dbReference type="GO" id="GO:0047661">
    <property type="term" value="F:amino-acid racemase activity"/>
    <property type="evidence" value="ECO:0007669"/>
    <property type="project" value="InterPro"/>
</dbReference>
<dbReference type="PROSITE" id="PS00924">
    <property type="entry name" value="ASP_GLU_RACEMASE_2"/>
    <property type="match status" value="1"/>
</dbReference>
<evidence type="ECO:0000256" key="2">
    <source>
        <dbReference type="ARBA" id="ARBA00023235"/>
    </source>
</evidence>
<dbReference type="InterPro" id="IPR033134">
    <property type="entry name" value="Asp/Glu_racemase_AS_2"/>
</dbReference>
<reference evidence="3 4" key="2">
    <citation type="submission" date="2018-12" db="EMBL/GenBank/DDBJ databases">
        <title>Simiduia agarivorans gen. nov., sp. nov., a marine, agarolytic bacterium isolated from shallow coastal water from Keelung, Taiwan.</title>
        <authorList>
            <person name="Shieh W.Y."/>
        </authorList>
    </citation>
    <scope>NUCLEOTIDE SEQUENCE [LARGE SCALE GENOMIC DNA]</scope>
    <source>
        <strain evidence="3 4">GTF-13</strain>
    </source>
</reference>
<dbReference type="PANTHER" id="PTHR21198:SF7">
    <property type="entry name" value="ASPARTATE-GLUTAMATE RACEMASE FAMILY"/>
    <property type="match status" value="1"/>
</dbReference>
<dbReference type="Proteomes" id="UP000280792">
    <property type="component" value="Unassembled WGS sequence"/>
</dbReference>
<evidence type="ECO:0000313" key="4">
    <source>
        <dbReference type="Proteomes" id="UP000280792"/>
    </source>
</evidence>
<proteinExistence type="inferred from homology"/>
<dbReference type="PANTHER" id="PTHR21198">
    <property type="entry name" value="GLUTAMATE RACEMASE"/>
    <property type="match status" value="1"/>
</dbReference>
<sequence>MKRLGIIGGMSWESTQSYYRLLNEGVKARLGGLHSADLLLHSLDFAPIAALQAEGDWDRLGDQLVDSARRLEGAGAEAVLIATNTMHRVAEAVEQALAVPLLHIADATGEALAGAGIERAGLLGTAFTMEQSFYRGRLEERFGLEVVTPVPEDRARVHRIIYEELCRGQVLEPSRDLFAQISERLRAQGAEAVILGCTEIGLLLTPGSVTLPLYDTTALHCEQALAYMLDD</sequence>
<dbReference type="EMBL" id="QWEZ01000002">
    <property type="protein sequence ID" value="RRJ83197.1"/>
    <property type="molecule type" value="Genomic_DNA"/>
</dbReference>
<keyword evidence="2" id="KW-0413">Isomerase</keyword>
<evidence type="ECO:0000256" key="1">
    <source>
        <dbReference type="ARBA" id="ARBA00007847"/>
    </source>
</evidence>
<accession>A0A3P3VLJ0</accession>
<dbReference type="RefSeq" id="WP_125017651.1">
    <property type="nucleotide sequence ID" value="NZ_QWEZ01000002.1"/>
</dbReference>
<comment type="similarity">
    <text evidence="1">Belongs to the aspartate/glutamate racemases family.</text>
</comment>
<dbReference type="InterPro" id="IPR004380">
    <property type="entry name" value="Asp_race"/>
</dbReference>
<protein>
    <submittedName>
        <fullName evidence="3">Aspartate/glutamate racemase family protein</fullName>
    </submittedName>
</protein>
<name>A0A3P3VLJ0_9GAMM</name>
<dbReference type="AlphaFoldDB" id="A0A3P3VLJ0"/>
<keyword evidence="4" id="KW-1185">Reference proteome</keyword>
<dbReference type="Pfam" id="PF01177">
    <property type="entry name" value="Asp_Glu_race"/>
    <property type="match status" value="1"/>
</dbReference>